<evidence type="ECO:0000256" key="7">
    <source>
        <dbReference type="ARBA" id="ARBA00023065"/>
    </source>
</evidence>
<dbReference type="KEGG" id="sba:Sulba_2384"/>
<dbReference type="HOGENOM" id="CLU_000604_1_1_7"/>
<dbReference type="GO" id="GO:0005524">
    <property type="term" value="F:ATP binding"/>
    <property type="evidence" value="ECO:0007669"/>
    <property type="project" value="UniProtKB-KW"/>
</dbReference>
<name>I3Y0C7_SULBS</name>
<reference evidence="10 11" key="1">
    <citation type="submission" date="2012-06" db="EMBL/GenBank/DDBJ databases">
        <title>Complete sequence of Sulfurospirillum barnesii SES-3.</title>
        <authorList>
            <consortium name="US DOE Joint Genome Institute"/>
            <person name="Lucas S."/>
            <person name="Han J."/>
            <person name="Lapidus A."/>
            <person name="Cheng J.-F."/>
            <person name="Goodwin L."/>
            <person name="Pitluck S."/>
            <person name="Peters L."/>
            <person name="Ovchinnikova G."/>
            <person name="Lu M."/>
            <person name="Detter J.C."/>
            <person name="Han C."/>
            <person name="Tapia R."/>
            <person name="Land M."/>
            <person name="Hauser L."/>
            <person name="Kyrpides N."/>
            <person name="Ivanova N."/>
            <person name="Pagani I."/>
            <person name="Stolz J."/>
            <person name="Arkin A."/>
            <person name="Dehal P."/>
            <person name="Oremland R."/>
            <person name="Saltikov C."/>
            <person name="Basu P."/>
            <person name="Hollibaugh J."/>
            <person name="Newman D."/>
            <person name="Stolyar S."/>
            <person name="Hazen T."/>
            <person name="Woyke T."/>
        </authorList>
    </citation>
    <scope>NUCLEOTIDE SEQUENCE [LARGE SCALE GENOMIC DNA]</scope>
    <source>
        <strain evidence="11">ATCC 700032 / DSM 10660 / SES-3</strain>
    </source>
</reference>
<dbReference type="GO" id="GO:0016887">
    <property type="term" value="F:ATP hydrolysis activity"/>
    <property type="evidence" value="ECO:0007669"/>
    <property type="project" value="InterPro"/>
</dbReference>
<evidence type="ECO:0000256" key="1">
    <source>
        <dbReference type="ARBA" id="ARBA00022448"/>
    </source>
</evidence>
<dbReference type="EMBL" id="CP003333">
    <property type="protein sequence ID" value="AFL69651.1"/>
    <property type="molecule type" value="Genomic_DNA"/>
</dbReference>
<dbReference type="GO" id="GO:0015408">
    <property type="term" value="F:ABC-type ferric iron transporter activity"/>
    <property type="evidence" value="ECO:0007669"/>
    <property type="project" value="InterPro"/>
</dbReference>
<evidence type="ECO:0000256" key="4">
    <source>
        <dbReference type="ARBA" id="ARBA00022741"/>
    </source>
</evidence>
<dbReference type="InterPro" id="IPR050093">
    <property type="entry name" value="ABC_SmlMolc_Importer"/>
</dbReference>
<dbReference type="Gene3D" id="3.40.50.300">
    <property type="entry name" value="P-loop containing nucleotide triphosphate hydrolases"/>
    <property type="match status" value="1"/>
</dbReference>
<evidence type="ECO:0000313" key="10">
    <source>
        <dbReference type="EMBL" id="AFL69651.1"/>
    </source>
</evidence>
<protein>
    <submittedName>
        <fullName evidence="10">ABC-type spermidine/putrescine transport system, ATPase component</fullName>
    </submittedName>
</protein>
<dbReference type="SMART" id="SM00382">
    <property type="entry name" value="AAA"/>
    <property type="match status" value="1"/>
</dbReference>
<evidence type="ECO:0000256" key="5">
    <source>
        <dbReference type="ARBA" id="ARBA00022840"/>
    </source>
</evidence>
<dbReference type="Proteomes" id="UP000006176">
    <property type="component" value="Chromosome"/>
</dbReference>
<dbReference type="InterPro" id="IPR003593">
    <property type="entry name" value="AAA+_ATPase"/>
</dbReference>
<dbReference type="GO" id="GO:0016020">
    <property type="term" value="C:membrane"/>
    <property type="evidence" value="ECO:0007669"/>
    <property type="project" value="InterPro"/>
</dbReference>
<sequence length="320" mass="35840">MKPIVSIENLHKRFCKGNVCVANEVSFSIQEGEIFTILGRSGSGKTTLLRMLSGLETPDSGTICIGDKVVFDAKTNVPPNQREIAIVFQNYALLPHLNIAQNIAFGSKADQKELLHVMQKTKIETLSSKYPHEISGGQQQRVALARAILDKPKILLLDEPLSNIDTELRAILRAELKEMIKRFGITALFITHDKEDAFFLSDRIAIMEGGDILQIGSPKEVYNHPNSLQCAHFLGKMNVLPQSLHVGEKEFYCRLDAVHLGGHLKHKAFIKEIVFYGNFYEISLDVEGELLMAYSFDDSLNVGQSIGFEIDKNKLMYFEG</sequence>
<gene>
    <name evidence="10" type="ordered locus">Sulba_2384</name>
</gene>
<keyword evidence="1" id="KW-0813">Transport</keyword>
<dbReference type="AlphaFoldDB" id="I3Y0C7"/>
<feature type="domain" description="ABC transporter" evidence="9">
    <location>
        <begin position="5"/>
        <end position="234"/>
    </location>
</feature>
<dbReference type="PROSITE" id="PS00211">
    <property type="entry name" value="ABC_TRANSPORTER_1"/>
    <property type="match status" value="1"/>
</dbReference>
<keyword evidence="7" id="KW-0406">Ion transport</keyword>
<keyword evidence="8" id="KW-0472">Membrane</keyword>
<dbReference type="InterPro" id="IPR003439">
    <property type="entry name" value="ABC_transporter-like_ATP-bd"/>
</dbReference>
<dbReference type="PANTHER" id="PTHR42781">
    <property type="entry name" value="SPERMIDINE/PUTRESCINE IMPORT ATP-BINDING PROTEIN POTA"/>
    <property type="match status" value="1"/>
</dbReference>
<dbReference type="SUPFAM" id="SSF52540">
    <property type="entry name" value="P-loop containing nucleoside triphosphate hydrolases"/>
    <property type="match status" value="1"/>
</dbReference>
<accession>I3Y0C7</accession>
<dbReference type="PROSITE" id="PS50893">
    <property type="entry name" value="ABC_TRANSPORTER_2"/>
    <property type="match status" value="1"/>
</dbReference>
<evidence type="ECO:0000256" key="2">
    <source>
        <dbReference type="ARBA" id="ARBA00022475"/>
    </source>
</evidence>
<evidence type="ECO:0000256" key="8">
    <source>
        <dbReference type="ARBA" id="ARBA00023136"/>
    </source>
</evidence>
<dbReference type="InterPro" id="IPR027417">
    <property type="entry name" value="P-loop_NTPase"/>
</dbReference>
<evidence type="ECO:0000256" key="3">
    <source>
        <dbReference type="ARBA" id="ARBA00022496"/>
    </source>
</evidence>
<dbReference type="InterPro" id="IPR015853">
    <property type="entry name" value="ABC_transpr_FbpC"/>
</dbReference>
<dbReference type="OrthoDB" id="9809450at2"/>
<dbReference type="PATRIC" id="fig|760154.4.peg.2380"/>
<keyword evidence="2" id="KW-1003">Cell membrane</keyword>
<keyword evidence="11" id="KW-1185">Reference proteome</keyword>
<dbReference type="Pfam" id="PF00005">
    <property type="entry name" value="ABC_tran"/>
    <property type="match status" value="1"/>
</dbReference>
<keyword evidence="5" id="KW-0067">ATP-binding</keyword>
<keyword evidence="6" id="KW-0408">Iron</keyword>
<dbReference type="GO" id="GO:0015697">
    <property type="term" value="P:quaternary ammonium group transport"/>
    <property type="evidence" value="ECO:0007669"/>
    <property type="project" value="UniProtKB-ARBA"/>
</dbReference>
<keyword evidence="3" id="KW-0410">Iron transport</keyword>
<proteinExistence type="predicted"/>
<evidence type="ECO:0000313" key="11">
    <source>
        <dbReference type="Proteomes" id="UP000006176"/>
    </source>
</evidence>
<dbReference type="CDD" id="cd03259">
    <property type="entry name" value="ABC_Carb_Solutes_like"/>
    <property type="match status" value="1"/>
</dbReference>
<dbReference type="FunFam" id="3.40.50.300:FF:000425">
    <property type="entry name" value="Probable ABC transporter, ATP-binding subunit"/>
    <property type="match status" value="1"/>
</dbReference>
<evidence type="ECO:0000256" key="6">
    <source>
        <dbReference type="ARBA" id="ARBA00023004"/>
    </source>
</evidence>
<organism evidence="10 11">
    <name type="scientific">Sulfurospirillum barnesii (strain ATCC 700032 / DSM 10660 / SES-3)</name>
    <dbReference type="NCBI Taxonomy" id="760154"/>
    <lineage>
        <taxon>Bacteria</taxon>
        <taxon>Pseudomonadati</taxon>
        <taxon>Campylobacterota</taxon>
        <taxon>Epsilonproteobacteria</taxon>
        <taxon>Campylobacterales</taxon>
        <taxon>Sulfurospirillaceae</taxon>
        <taxon>Sulfurospirillum</taxon>
    </lineage>
</organism>
<dbReference type="PANTHER" id="PTHR42781:SF4">
    <property type="entry name" value="SPERMIDINE_PUTRESCINE IMPORT ATP-BINDING PROTEIN POTA"/>
    <property type="match status" value="1"/>
</dbReference>
<keyword evidence="4" id="KW-0547">Nucleotide-binding</keyword>
<evidence type="ECO:0000259" key="9">
    <source>
        <dbReference type="PROSITE" id="PS50893"/>
    </source>
</evidence>
<dbReference type="eggNOG" id="COG3842">
    <property type="taxonomic scope" value="Bacteria"/>
</dbReference>
<dbReference type="STRING" id="760154.Sulba_2384"/>
<dbReference type="RefSeq" id="WP_014770514.1">
    <property type="nucleotide sequence ID" value="NC_018002.1"/>
</dbReference>
<dbReference type="InterPro" id="IPR017871">
    <property type="entry name" value="ABC_transporter-like_CS"/>
</dbReference>